<dbReference type="EMBL" id="CACRXK020002850">
    <property type="protein sequence ID" value="CAB3996348.1"/>
    <property type="molecule type" value="Genomic_DNA"/>
</dbReference>
<evidence type="ECO:0000313" key="2">
    <source>
        <dbReference type="Proteomes" id="UP001152795"/>
    </source>
</evidence>
<protein>
    <submittedName>
        <fullName evidence="1">Uncharacterized protein</fullName>
    </submittedName>
</protein>
<proteinExistence type="predicted"/>
<organism evidence="1 2">
    <name type="scientific">Paramuricea clavata</name>
    <name type="common">Red gorgonian</name>
    <name type="synonym">Violescent sea-whip</name>
    <dbReference type="NCBI Taxonomy" id="317549"/>
    <lineage>
        <taxon>Eukaryota</taxon>
        <taxon>Metazoa</taxon>
        <taxon>Cnidaria</taxon>
        <taxon>Anthozoa</taxon>
        <taxon>Octocorallia</taxon>
        <taxon>Malacalcyonacea</taxon>
        <taxon>Plexauridae</taxon>
        <taxon>Paramuricea</taxon>
    </lineage>
</organism>
<dbReference type="SMART" id="SM00261">
    <property type="entry name" value="FU"/>
    <property type="match status" value="4"/>
</dbReference>
<name>A0A6S7GWH7_PARCT</name>
<dbReference type="OrthoDB" id="300641at2759"/>
<dbReference type="PANTHER" id="PTHR15332">
    <property type="entry name" value="PROPROTEIN CONVERTASE SUBTILISIN_KEXIN TYPE 5-LIKE"/>
    <property type="match status" value="1"/>
</dbReference>
<comment type="caution">
    <text evidence="1">The sequence shown here is derived from an EMBL/GenBank/DDBJ whole genome shotgun (WGS) entry which is preliminary data.</text>
</comment>
<dbReference type="SUPFAM" id="SSF57184">
    <property type="entry name" value="Growth factor receptor domain"/>
    <property type="match status" value="2"/>
</dbReference>
<dbReference type="AlphaFoldDB" id="A0A6S7GWH7"/>
<dbReference type="InterPro" id="IPR006212">
    <property type="entry name" value="Furin_repeat"/>
</dbReference>
<evidence type="ECO:0000313" key="1">
    <source>
        <dbReference type="EMBL" id="CAB3996348.1"/>
    </source>
</evidence>
<dbReference type="Proteomes" id="UP001152795">
    <property type="component" value="Unassembled WGS sequence"/>
</dbReference>
<dbReference type="InterPro" id="IPR009030">
    <property type="entry name" value="Growth_fac_rcpt_cys_sf"/>
</dbReference>
<keyword evidence="2" id="KW-1185">Reference proteome</keyword>
<reference evidence="1" key="1">
    <citation type="submission" date="2020-04" db="EMBL/GenBank/DDBJ databases">
        <authorList>
            <person name="Alioto T."/>
            <person name="Alioto T."/>
            <person name="Gomez Garrido J."/>
        </authorList>
    </citation>
    <scope>NUCLEOTIDE SEQUENCE</scope>
    <source>
        <strain evidence="1">A484AB</strain>
    </source>
</reference>
<dbReference type="Gene3D" id="2.10.220.10">
    <property type="entry name" value="Hormone Receptor, Insulin-like Growth Factor Receptor 1, Chain A, domain 2"/>
    <property type="match status" value="3"/>
</dbReference>
<sequence length="326" mass="35745">MCVRTCSPGYVLDRMKRACVPCHESCDRCMGATRDQCLSCKDSQDSLQGSVCKKSCGDGMYRNPETSRCESCHPLCKTCSGGGKEACTSCVEGLSYSLSQCLSSCGEDEYRNNGQCYMCDRGCKTCKGATSKDCLSCNDNRKLFNFTCVKNCPPGMYERDSNGIPECERCHPSCATCTRAGPDACTSCRMDLYLEGTNCVQQCSINHILDEDTKKCKLCNSDCPTFANITDRSALPHKNDESNAPTKLENHFILISMATCLSLLAIFALLGLCKSRSTNGYTKVDNNSASSVETQQTFDNNVPSVYIRDDNAESEAMLNDPDDQEM</sequence>
<dbReference type="CDD" id="cd00064">
    <property type="entry name" value="FU"/>
    <property type="match status" value="4"/>
</dbReference>
<accession>A0A6S7GWH7</accession>
<dbReference type="PANTHER" id="PTHR15332:SF175">
    <property type="entry name" value="PROPROTEIN CONVERTASE SUBTILISIN_KEXIN TYPE 5-LIKE"/>
    <property type="match status" value="1"/>
</dbReference>
<gene>
    <name evidence="1" type="ORF">PACLA_8A080093</name>
</gene>